<proteinExistence type="predicted"/>
<protein>
    <recommendedName>
        <fullName evidence="4">IBR domain-containing protein</fullName>
    </recommendedName>
</protein>
<reference evidence="2 3" key="1">
    <citation type="submission" date="2018-11" db="EMBL/GenBank/DDBJ databases">
        <authorList>
            <consortium name="Pathogen Informatics"/>
        </authorList>
    </citation>
    <scope>NUCLEOTIDE SEQUENCE [LARGE SCALE GENOMIC DNA]</scope>
</reference>
<evidence type="ECO:0000313" key="2">
    <source>
        <dbReference type="EMBL" id="VDM70487.1"/>
    </source>
</evidence>
<organism evidence="2 3">
    <name type="scientific">Strongylus vulgaris</name>
    <name type="common">Blood worm</name>
    <dbReference type="NCBI Taxonomy" id="40348"/>
    <lineage>
        <taxon>Eukaryota</taxon>
        <taxon>Metazoa</taxon>
        <taxon>Ecdysozoa</taxon>
        <taxon>Nematoda</taxon>
        <taxon>Chromadorea</taxon>
        <taxon>Rhabditida</taxon>
        <taxon>Rhabditina</taxon>
        <taxon>Rhabditomorpha</taxon>
        <taxon>Strongyloidea</taxon>
        <taxon>Strongylidae</taxon>
        <taxon>Strongylus</taxon>
    </lineage>
</organism>
<dbReference type="EMBL" id="UYYB01016295">
    <property type="protein sequence ID" value="VDM70487.1"/>
    <property type="molecule type" value="Genomic_DNA"/>
</dbReference>
<keyword evidence="3" id="KW-1185">Reference proteome</keyword>
<feature type="region of interest" description="Disordered" evidence="1">
    <location>
        <begin position="1"/>
        <end position="30"/>
    </location>
</feature>
<dbReference type="AlphaFoldDB" id="A0A3P7J1W9"/>
<dbReference type="Proteomes" id="UP000270094">
    <property type="component" value="Unassembled WGS sequence"/>
</dbReference>
<evidence type="ECO:0000256" key="1">
    <source>
        <dbReference type="SAM" id="MobiDB-lite"/>
    </source>
</evidence>
<accession>A0A3P7J1W9</accession>
<feature type="compositionally biased region" description="Basic and acidic residues" evidence="1">
    <location>
        <begin position="1"/>
        <end position="11"/>
    </location>
</feature>
<evidence type="ECO:0008006" key="4">
    <source>
        <dbReference type="Google" id="ProtNLM"/>
    </source>
</evidence>
<name>A0A3P7J1W9_STRVU</name>
<evidence type="ECO:0000313" key="3">
    <source>
        <dbReference type="Proteomes" id="UP000270094"/>
    </source>
</evidence>
<sequence>MGTHYPEEDPTRPLMDTDLEEDDTNTLLSTDDADDPVIAWLNKQKLCRKQVTACSIRHQLEEVEGPRALCRRRCYGCYQSMSRQFGCSIASSRAKRVHTRCSKCKVHFCLHCFQNMHMQC</sequence>
<dbReference type="OrthoDB" id="10030973at2759"/>
<gene>
    <name evidence="2" type="ORF">SVUK_LOCUS5485</name>
</gene>